<comment type="caution">
    <text evidence="2">The sequence shown here is derived from an EMBL/GenBank/DDBJ whole genome shotgun (WGS) entry which is preliminary data.</text>
</comment>
<name>A0A917UNP7_9ACTN</name>
<proteinExistence type="predicted"/>
<sequence>MEAFGNCPNPGPDPRLVGHEEDTCVWCVQLREADAGALPTQAVQGKRSPAPWMVPPGLPSRPAQLDG</sequence>
<accession>A0A917UNP7</accession>
<evidence type="ECO:0000313" key="3">
    <source>
        <dbReference type="Proteomes" id="UP000625682"/>
    </source>
</evidence>
<reference evidence="2" key="1">
    <citation type="journal article" date="2014" name="Int. J. Syst. Evol. Microbiol.">
        <title>Complete genome sequence of Corynebacterium casei LMG S-19264T (=DSM 44701T), isolated from a smear-ripened cheese.</title>
        <authorList>
            <consortium name="US DOE Joint Genome Institute (JGI-PGF)"/>
            <person name="Walter F."/>
            <person name="Albersmeier A."/>
            <person name="Kalinowski J."/>
            <person name="Ruckert C."/>
        </authorList>
    </citation>
    <scope>NUCLEOTIDE SEQUENCE</scope>
    <source>
        <strain evidence="2">CGMCC 4.7272</strain>
    </source>
</reference>
<dbReference type="Proteomes" id="UP000625682">
    <property type="component" value="Unassembled WGS sequence"/>
</dbReference>
<gene>
    <name evidence="2" type="ORF">GCM10012282_78980</name>
</gene>
<protein>
    <submittedName>
        <fullName evidence="2">Uncharacterized protein</fullName>
    </submittedName>
</protein>
<feature type="region of interest" description="Disordered" evidence="1">
    <location>
        <begin position="39"/>
        <end position="67"/>
    </location>
</feature>
<dbReference type="EMBL" id="BMMU01000060">
    <property type="protein sequence ID" value="GGJ70359.1"/>
    <property type="molecule type" value="Genomic_DNA"/>
</dbReference>
<reference evidence="2" key="2">
    <citation type="submission" date="2020-09" db="EMBL/GenBank/DDBJ databases">
        <authorList>
            <person name="Sun Q."/>
            <person name="Zhou Y."/>
        </authorList>
    </citation>
    <scope>NUCLEOTIDE SEQUENCE</scope>
    <source>
        <strain evidence="2">CGMCC 4.7272</strain>
    </source>
</reference>
<evidence type="ECO:0000256" key="1">
    <source>
        <dbReference type="SAM" id="MobiDB-lite"/>
    </source>
</evidence>
<evidence type="ECO:0000313" key="2">
    <source>
        <dbReference type="EMBL" id="GGJ70359.1"/>
    </source>
</evidence>
<keyword evidence="3" id="KW-1185">Reference proteome</keyword>
<organism evidence="2 3">
    <name type="scientific">Streptomyces lacrimifluminis</name>
    <dbReference type="NCBI Taxonomy" id="1500077"/>
    <lineage>
        <taxon>Bacteria</taxon>
        <taxon>Bacillati</taxon>
        <taxon>Actinomycetota</taxon>
        <taxon>Actinomycetes</taxon>
        <taxon>Kitasatosporales</taxon>
        <taxon>Streptomycetaceae</taxon>
        <taxon>Streptomyces</taxon>
    </lineage>
</organism>
<dbReference type="AlphaFoldDB" id="A0A917UNP7"/>